<keyword evidence="2" id="KW-1185">Reference proteome</keyword>
<sequence>MFSKRTPRAQRAAGLIVGLVATATAFAGTAGADQTEVDREILVNGQKFVCGFFDTQGVSSATVNQIGKYYINKGYTPQDAGTIVYKSVQNGCSKYLPAVRVSAEPSNSASSGLSPKVQRYINENREGVCSILTANPDDPEMLGILGAGAETYGLTPDERVRAILMIARDNCPSVYQHWQQTRQLPTA</sequence>
<protein>
    <submittedName>
        <fullName evidence="1">Uncharacterized protein</fullName>
    </submittedName>
</protein>
<dbReference type="EMBL" id="POTM01000012">
    <property type="protein sequence ID" value="TLH73699.1"/>
    <property type="molecule type" value="Genomic_DNA"/>
</dbReference>
<comment type="caution">
    <text evidence="1">The sequence shown here is derived from an EMBL/GenBank/DDBJ whole genome shotgun (WGS) entry which is preliminary data.</text>
</comment>
<dbReference type="RefSeq" id="WP_138247974.1">
    <property type="nucleotide sequence ID" value="NZ_AP022616.1"/>
</dbReference>
<evidence type="ECO:0000313" key="2">
    <source>
        <dbReference type="Proteomes" id="UP000309984"/>
    </source>
</evidence>
<evidence type="ECO:0000313" key="1">
    <source>
        <dbReference type="EMBL" id="TLH73699.1"/>
    </source>
</evidence>
<gene>
    <name evidence="1" type="ORF">C1S79_03660</name>
</gene>
<accession>A0A7I7ZRW9</accession>
<dbReference type="AlphaFoldDB" id="A0A7I7ZRW9"/>
<organism evidence="1 2">
    <name type="scientific">Mycolicibacterium phocaicum</name>
    <dbReference type="NCBI Taxonomy" id="319706"/>
    <lineage>
        <taxon>Bacteria</taxon>
        <taxon>Bacillati</taxon>
        <taxon>Actinomycetota</taxon>
        <taxon>Actinomycetes</taxon>
        <taxon>Mycobacteriales</taxon>
        <taxon>Mycobacteriaceae</taxon>
        <taxon>Mycolicibacterium</taxon>
    </lineage>
</organism>
<reference evidence="1 2" key="1">
    <citation type="submission" date="2018-01" db="EMBL/GenBank/DDBJ databases">
        <title>Comparative genomics of Mycobacterium mucogenicum and Mycobacterium neoaurum clade members emphasizing tRNA and non-coding RNA.</title>
        <authorList>
            <person name="Behra P.R.K."/>
            <person name="Pettersson B.M.F."/>
            <person name="Das S."/>
            <person name="Dasgupta S."/>
            <person name="Kirsebom L.A."/>
        </authorList>
    </citation>
    <scope>NUCLEOTIDE SEQUENCE [LARGE SCALE GENOMIC DNA]</scope>
    <source>
        <strain evidence="1 2">DSM 45104</strain>
    </source>
</reference>
<proteinExistence type="predicted"/>
<dbReference type="Proteomes" id="UP000309984">
    <property type="component" value="Unassembled WGS sequence"/>
</dbReference>
<name>A0A7I7ZRW9_9MYCO</name>